<protein>
    <recommendedName>
        <fullName evidence="8">DUF4870 domain-containing protein</fullName>
    </recommendedName>
</protein>
<dbReference type="PANTHER" id="PTHR36460">
    <property type="entry name" value="UPF0132 DOMAIN PROTEIN (AFU_ORTHOLOGUE AFUA_3G10255)"/>
    <property type="match status" value="1"/>
</dbReference>
<dbReference type="Proteomes" id="UP000229916">
    <property type="component" value="Unassembled WGS sequence"/>
</dbReference>
<dbReference type="AlphaFoldDB" id="A0A2M7AP51"/>
<evidence type="ECO:0000256" key="2">
    <source>
        <dbReference type="ARBA" id="ARBA00022692"/>
    </source>
</evidence>
<dbReference type="EMBL" id="PEWD01000023">
    <property type="protein sequence ID" value="PIU69168.1"/>
    <property type="molecule type" value="Genomic_DNA"/>
</dbReference>
<dbReference type="InterPro" id="IPR019109">
    <property type="entry name" value="MamF_MmsF"/>
</dbReference>
<dbReference type="Pfam" id="PF09685">
    <property type="entry name" value="MamF_MmsF"/>
    <property type="match status" value="1"/>
</dbReference>
<feature type="transmembrane region" description="Helical" evidence="5">
    <location>
        <begin position="53"/>
        <end position="72"/>
    </location>
</feature>
<evidence type="ECO:0000256" key="3">
    <source>
        <dbReference type="ARBA" id="ARBA00022989"/>
    </source>
</evidence>
<evidence type="ECO:0000256" key="5">
    <source>
        <dbReference type="SAM" id="Phobius"/>
    </source>
</evidence>
<keyword evidence="2 5" id="KW-0812">Transmembrane</keyword>
<gene>
    <name evidence="6" type="ORF">COS81_01045</name>
</gene>
<accession>A0A2M7AP51</accession>
<evidence type="ECO:0000256" key="1">
    <source>
        <dbReference type="ARBA" id="ARBA00004141"/>
    </source>
</evidence>
<name>A0A2M7AP51_UNCKA</name>
<keyword evidence="3 5" id="KW-1133">Transmembrane helix</keyword>
<comment type="caution">
    <text evidence="6">The sequence shown here is derived from an EMBL/GenBank/DDBJ whole genome shotgun (WGS) entry which is preliminary data.</text>
</comment>
<evidence type="ECO:0008006" key="8">
    <source>
        <dbReference type="Google" id="ProtNLM"/>
    </source>
</evidence>
<dbReference type="GO" id="GO:0016020">
    <property type="term" value="C:membrane"/>
    <property type="evidence" value="ECO:0007669"/>
    <property type="project" value="UniProtKB-SubCell"/>
</dbReference>
<evidence type="ECO:0000313" key="6">
    <source>
        <dbReference type="EMBL" id="PIU69168.1"/>
    </source>
</evidence>
<sequence length="118" mass="13168">MEKEQPKEAVKPKSQSGLEPNVAAALSYVLGAISGIIFLLIEKEDKFVRFHAWQSVALSVVLMIASAVSRIIPVFGWILNSLWGLAAFILWIVLMYKAYSKEEFQLPVVGDFAKNQVK</sequence>
<keyword evidence="4 5" id="KW-0472">Membrane</keyword>
<reference evidence="7" key="1">
    <citation type="submission" date="2017-09" db="EMBL/GenBank/DDBJ databases">
        <title>Depth-based differentiation of microbial function through sediment-hosted aquifers and enrichment of novel symbionts in the deep terrestrial subsurface.</title>
        <authorList>
            <person name="Probst A.J."/>
            <person name="Ladd B."/>
            <person name="Jarett J.K."/>
            <person name="Geller-Mcgrath D.E."/>
            <person name="Sieber C.M.K."/>
            <person name="Emerson J.B."/>
            <person name="Anantharaman K."/>
            <person name="Thomas B.C."/>
            <person name="Malmstrom R."/>
            <person name="Stieglmeier M."/>
            <person name="Klingl A."/>
            <person name="Woyke T."/>
            <person name="Ryan C.M."/>
            <person name="Banfield J.F."/>
        </authorList>
    </citation>
    <scope>NUCLEOTIDE SEQUENCE [LARGE SCALE GENOMIC DNA]</scope>
</reference>
<feature type="transmembrane region" description="Helical" evidence="5">
    <location>
        <begin position="22"/>
        <end position="41"/>
    </location>
</feature>
<dbReference type="PANTHER" id="PTHR36460:SF1">
    <property type="entry name" value="UPF0132 DOMAIN PROTEIN (AFU_ORTHOLOGUE AFUA_3G10255)"/>
    <property type="match status" value="1"/>
</dbReference>
<organism evidence="6 7">
    <name type="scientific">candidate division WWE3 bacterium CG06_land_8_20_14_3_00_42_16</name>
    <dbReference type="NCBI Taxonomy" id="1975083"/>
    <lineage>
        <taxon>Bacteria</taxon>
        <taxon>Katanobacteria</taxon>
    </lineage>
</organism>
<proteinExistence type="predicted"/>
<comment type="subcellular location">
    <subcellularLocation>
        <location evidence="1">Membrane</location>
        <topology evidence="1">Multi-pass membrane protein</topology>
    </subcellularLocation>
</comment>
<evidence type="ECO:0000313" key="7">
    <source>
        <dbReference type="Proteomes" id="UP000229916"/>
    </source>
</evidence>
<evidence type="ECO:0000256" key="4">
    <source>
        <dbReference type="ARBA" id="ARBA00023136"/>
    </source>
</evidence>
<feature type="transmembrane region" description="Helical" evidence="5">
    <location>
        <begin position="78"/>
        <end position="96"/>
    </location>
</feature>